<name>A0ABS8TAV3_DATST</name>
<dbReference type="EMBL" id="JACEIK010001355">
    <property type="protein sequence ID" value="MCD7468547.1"/>
    <property type="molecule type" value="Genomic_DNA"/>
</dbReference>
<proteinExistence type="predicted"/>
<organism evidence="2 3">
    <name type="scientific">Datura stramonium</name>
    <name type="common">Jimsonweed</name>
    <name type="synonym">Common thornapple</name>
    <dbReference type="NCBI Taxonomy" id="4076"/>
    <lineage>
        <taxon>Eukaryota</taxon>
        <taxon>Viridiplantae</taxon>
        <taxon>Streptophyta</taxon>
        <taxon>Embryophyta</taxon>
        <taxon>Tracheophyta</taxon>
        <taxon>Spermatophyta</taxon>
        <taxon>Magnoliopsida</taxon>
        <taxon>eudicotyledons</taxon>
        <taxon>Gunneridae</taxon>
        <taxon>Pentapetalae</taxon>
        <taxon>asterids</taxon>
        <taxon>lamiids</taxon>
        <taxon>Solanales</taxon>
        <taxon>Solanaceae</taxon>
        <taxon>Solanoideae</taxon>
        <taxon>Datureae</taxon>
        <taxon>Datura</taxon>
    </lineage>
</organism>
<evidence type="ECO:0000313" key="3">
    <source>
        <dbReference type="Proteomes" id="UP000823775"/>
    </source>
</evidence>
<keyword evidence="3" id="KW-1185">Reference proteome</keyword>
<feature type="compositionally biased region" description="Polar residues" evidence="1">
    <location>
        <begin position="63"/>
        <end position="76"/>
    </location>
</feature>
<accession>A0ABS8TAV3</accession>
<protein>
    <submittedName>
        <fullName evidence="2">Uncharacterized protein</fullName>
    </submittedName>
</protein>
<evidence type="ECO:0000313" key="2">
    <source>
        <dbReference type="EMBL" id="MCD7468547.1"/>
    </source>
</evidence>
<evidence type="ECO:0000256" key="1">
    <source>
        <dbReference type="SAM" id="MobiDB-lite"/>
    </source>
</evidence>
<comment type="caution">
    <text evidence="2">The sequence shown here is derived from an EMBL/GenBank/DDBJ whole genome shotgun (WGS) entry which is preliminary data.</text>
</comment>
<dbReference type="Proteomes" id="UP000823775">
    <property type="component" value="Unassembled WGS sequence"/>
</dbReference>
<sequence length="179" mass="19860">MGRRARIPSQKALMAKRDANKGNVKGQKRKQSVKEAQVEIGSKVTRVSPVPSNSAGPVRTTKELSAQKSAGSSTRKSWADEVEQDLDSKDKKELIREKFDINKISNAGFKLKFVPPAIQVSNSEYRIGVNPITWAEVMEFQNYVDGCGLLELLHQGQRPSIQVSWIRLELDGGHISMVA</sequence>
<feature type="region of interest" description="Disordered" evidence="1">
    <location>
        <begin position="1"/>
        <end position="83"/>
    </location>
</feature>
<reference evidence="2 3" key="1">
    <citation type="journal article" date="2021" name="BMC Genomics">
        <title>Datura genome reveals duplications of psychoactive alkaloid biosynthetic genes and high mutation rate following tissue culture.</title>
        <authorList>
            <person name="Rajewski A."/>
            <person name="Carter-House D."/>
            <person name="Stajich J."/>
            <person name="Litt A."/>
        </authorList>
    </citation>
    <scope>NUCLEOTIDE SEQUENCE [LARGE SCALE GENOMIC DNA]</scope>
    <source>
        <strain evidence="2">AR-01</strain>
    </source>
</reference>
<gene>
    <name evidence="2" type="ORF">HAX54_006890</name>
</gene>